<name>A0A1X7USB1_AMPQE</name>
<organism evidence="2">
    <name type="scientific">Amphimedon queenslandica</name>
    <name type="common">Sponge</name>
    <dbReference type="NCBI Taxonomy" id="400682"/>
    <lineage>
        <taxon>Eukaryota</taxon>
        <taxon>Metazoa</taxon>
        <taxon>Porifera</taxon>
        <taxon>Demospongiae</taxon>
        <taxon>Heteroscleromorpha</taxon>
        <taxon>Haplosclerida</taxon>
        <taxon>Niphatidae</taxon>
        <taxon>Amphimedon</taxon>
    </lineage>
</organism>
<feature type="region of interest" description="Disordered" evidence="1">
    <location>
        <begin position="35"/>
        <end position="58"/>
    </location>
</feature>
<keyword evidence="3" id="KW-1185">Reference proteome</keyword>
<dbReference type="Proteomes" id="UP000007879">
    <property type="component" value="Unassembled WGS sequence"/>
</dbReference>
<feature type="compositionally biased region" description="Low complexity" evidence="1">
    <location>
        <begin position="112"/>
        <end position="123"/>
    </location>
</feature>
<dbReference type="AlphaFoldDB" id="A0A1X7USB1"/>
<dbReference type="EnsemblMetazoa" id="Aqu2.1.30880_001">
    <property type="protein sequence ID" value="Aqu2.1.30880_001"/>
    <property type="gene ID" value="Aqu2.1.30880"/>
</dbReference>
<accession>A0A1X7USB1</accession>
<dbReference type="EnsemblMetazoa" id="XM_019996923.1">
    <property type="protein sequence ID" value="XP_019852482.1"/>
    <property type="gene ID" value="LOC109582274"/>
</dbReference>
<dbReference type="KEGG" id="aqu:109582274"/>
<feature type="region of interest" description="Disordered" evidence="1">
    <location>
        <begin position="109"/>
        <end position="156"/>
    </location>
</feature>
<reference evidence="2" key="2">
    <citation type="submission" date="2017-05" db="UniProtKB">
        <authorList>
            <consortium name="EnsemblMetazoa"/>
        </authorList>
    </citation>
    <scope>IDENTIFICATION</scope>
</reference>
<reference evidence="3" key="1">
    <citation type="journal article" date="2010" name="Nature">
        <title>The Amphimedon queenslandica genome and the evolution of animal complexity.</title>
        <authorList>
            <person name="Srivastava M."/>
            <person name="Simakov O."/>
            <person name="Chapman J."/>
            <person name="Fahey B."/>
            <person name="Gauthier M.E."/>
            <person name="Mitros T."/>
            <person name="Richards G.S."/>
            <person name="Conaco C."/>
            <person name="Dacre M."/>
            <person name="Hellsten U."/>
            <person name="Larroux C."/>
            <person name="Putnam N.H."/>
            <person name="Stanke M."/>
            <person name="Adamska M."/>
            <person name="Darling A."/>
            <person name="Degnan S.M."/>
            <person name="Oakley T.H."/>
            <person name="Plachetzki D.C."/>
            <person name="Zhai Y."/>
            <person name="Adamski M."/>
            <person name="Calcino A."/>
            <person name="Cummins S.F."/>
            <person name="Goodstein D.M."/>
            <person name="Harris C."/>
            <person name="Jackson D.J."/>
            <person name="Leys S.P."/>
            <person name="Shu S."/>
            <person name="Woodcroft B.J."/>
            <person name="Vervoort M."/>
            <person name="Kosik K.S."/>
            <person name="Manning G."/>
            <person name="Degnan B.M."/>
            <person name="Rokhsar D.S."/>
        </authorList>
    </citation>
    <scope>NUCLEOTIDE SEQUENCE [LARGE SCALE GENOMIC DNA]</scope>
</reference>
<evidence type="ECO:0000313" key="2">
    <source>
        <dbReference type="EnsemblMetazoa" id="Aqu2.1.30880_001"/>
    </source>
</evidence>
<proteinExistence type="predicted"/>
<evidence type="ECO:0000313" key="3">
    <source>
        <dbReference type="Proteomes" id="UP000007879"/>
    </source>
</evidence>
<evidence type="ECO:0000256" key="1">
    <source>
        <dbReference type="SAM" id="MobiDB-lite"/>
    </source>
</evidence>
<dbReference type="InParanoid" id="A0A1X7USB1"/>
<gene>
    <name evidence="2" type="primary">109582274</name>
</gene>
<sequence length="362" mass="41104">MDNSKVFLIAERLQLLRIKYERLIQVSTAILEPWPSKEKPLPQEPSSSLPENGVPVSPQVPSPEIQNIDKILAVAQKVRGGGHFKEATKTSTTCKESLKKAKSVYKTEKPLTSSSVHSTTSKSFGGRSVAKRRKEKGESGFHVSSFVPPSPPHLEDTKEQEELFTLKYKGGSLELPSKYRRLRSIISKFKETSFKIHDDNDETKDDIFLQNMKTSNKEERVKYAKLCLLKEELTLLKEHLSMPLNDSKGSSIIDLEDALESKYKLELLLQSFDRLVIDSDELCDVKEPYHESGVKSLSLDLEYIQLMLDSEFLLLCTSHLIPLLHSMDQSDQRYTQLFHSIQNIAGLNKTIIVSVDIDRNKK</sequence>
<protein>
    <submittedName>
        <fullName evidence="2">Uncharacterized protein</fullName>
    </submittedName>
</protein>